<accession>A0ABN4LPS0</accession>
<protein>
    <submittedName>
        <fullName evidence="2">DNA-binding protein</fullName>
    </submittedName>
</protein>
<evidence type="ECO:0000256" key="1">
    <source>
        <dbReference type="SAM" id="Phobius"/>
    </source>
</evidence>
<keyword evidence="1" id="KW-0472">Membrane</keyword>
<feature type="transmembrane region" description="Helical" evidence="1">
    <location>
        <begin position="31"/>
        <end position="48"/>
    </location>
</feature>
<evidence type="ECO:0000313" key="2">
    <source>
        <dbReference type="EMBL" id="AMJ73915.1"/>
    </source>
</evidence>
<feature type="transmembrane region" description="Helical" evidence="1">
    <location>
        <begin position="96"/>
        <end position="113"/>
    </location>
</feature>
<reference evidence="2 3" key="1">
    <citation type="submission" date="2015-12" db="EMBL/GenBank/DDBJ databases">
        <title>Intraspecies pangenome expansion in the marine bacterium Alteromonas.</title>
        <authorList>
            <person name="Lopez-Perez M."/>
            <person name="Rodriguez-Valera F."/>
        </authorList>
    </citation>
    <scope>NUCLEOTIDE SEQUENCE [LARGE SCALE GENOMIC DNA]</scope>
    <source>
        <strain evidence="2 3">LMG 21861</strain>
    </source>
</reference>
<proteinExistence type="predicted"/>
<keyword evidence="1" id="KW-1133">Transmembrane helix</keyword>
<feature type="transmembrane region" description="Helical" evidence="1">
    <location>
        <begin position="6"/>
        <end position="24"/>
    </location>
</feature>
<keyword evidence="3" id="KW-1185">Reference proteome</keyword>
<dbReference type="Proteomes" id="UP000056750">
    <property type="component" value="Chromosome"/>
</dbReference>
<keyword evidence="1" id="KW-0812">Transmembrane</keyword>
<dbReference type="GO" id="GO:0003677">
    <property type="term" value="F:DNA binding"/>
    <property type="evidence" value="ECO:0007669"/>
    <property type="project" value="UniProtKB-KW"/>
</dbReference>
<dbReference type="InterPro" id="IPR010718">
    <property type="entry name" value="DUF1294"/>
</dbReference>
<organism evidence="2 3">
    <name type="scientific">Alteromonas stellipolaris</name>
    <dbReference type="NCBI Taxonomy" id="233316"/>
    <lineage>
        <taxon>Bacteria</taxon>
        <taxon>Pseudomonadati</taxon>
        <taxon>Pseudomonadota</taxon>
        <taxon>Gammaproteobacteria</taxon>
        <taxon>Alteromonadales</taxon>
        <taxon>Alteromonadaceae</taxon>
        <taxon>Alteromonas/Salinimonas group</taxon>
        <taxon>Alteromonas</taxon>
    </lineage>
</organism>
<evidence type="ECO:0000313" key="3">
    <source>
        <dbReference type="Proteomes" id="UP000056750"/>
    </source>
</evidence>
<gene>
    <name evidence="2" type="ORF">AVL57_07920</name>
</gene>
<dbReference type="EMBL" id="CP013926">
    <property type="protein sequence ID" value="AMJ73915.1"/>
    <property type="molecule type" value="Genomic_DNA"/>
</dbReference>
<dbReference type="RefSeq" id="WP_057792349.1">
    <property type="nucleotide sequence ID" value="NZ_CP013926.1"/>
</dbReference>
<keyword evidence="2" id="KW-0238">DNA-binding</keyword>
<dbReference type="Pfam" id="PF06961">
    <property type="entry name" value="DUF1294"/>
    <property type="match status" value="1"/>
</dbReference>
<name>A0ABN4LPS0_9ALTE</name>
<sequence>MAVSKFGIFITLTFCTTLIIVTFLNLLPIEVVYLYITTSVITFAMYAFDKSAARNGKWRIPEIRLHVLSLLGGWPGAYYAQRKLRHKSAKVSFKRTYWATVVVNLTAFIWLFSEQGKHLMNGIFA</sequence>